<feature type="domain" description="SusE outer membrane protein" evidence="1">
    <location>
        <begin position="25"/>
        <end position="131"/>
    </location>
</feature>
<dbReference type="Gene3D" id="2.60.40.3620">
    <property type="match status" value="1"/>
</dbReference>
<dbReference type="AlphaFoldDB" id="A0A444W6A4"/>
<dbReference type="Proteomes" id="UP000289775">
    <property type="component" value="Unassembled WGS sequence"/>
</dbReference>
<accession>A0A444W6A4</accession>
<proteinExistence type="predicted"/>
<reference evidence="2 3" key="1">
    <citation type="submission" date="2014-12" db="EMBL/GenBank/DDBJ databases">
        <title>Genome sequence of Flavobacterium beibuense RSKm HC5.</title>
        <authorList>
            <person name="Kim J.F."/>
            <person name="Song J.Y."/>
            <person name="Kwak M.-J."/>
            <person name="Lee S.-W."/>
        </authorList>
    </citation>
    <scope>NUCLEOTIDE SEQUENCE [LARGE SCALE GENOMIC DNA]</scope>
    <source>
        <strain evidence="2 3">RSKm HC5</strain>
    </source>
</reference>
<protein>
    <submittedName>
        <fullName evidence="2">Lipoprotein</fullName>
    </submittedName>
</protein>
<dbReference type="PROSITE" id="PS51257">
    <property type="entry name" value="PROKAR_LIPOPROTEIN"/>
    <property type="match status" value="1"/>
</dbReference>
<name>A0A444W6A4_9FLAO</name>
<dbReference type="RefSeq" id="WP_129752099.1">
    <property type="nucleotide sequence ID" value="NZ_JUIW01000011.1"/>
</dbReference>
<evidence type="ECO:0000259" key="1">
    <source>
        <dbReference type="Pfam" id="PF14292"/>
    </source>
</evidence>
<evidence type="ECO:0000313" key="2">
    <source>
        <dbReference type="EMBL" id="RYJ41272.1"/>
    </source>
</evidence>
<gene>
    <name evidence="2" type="ORF">NU09_3015</name>
</gene>
<sequence>MKNISKSLLILFGVLAFSCSNDDVEDRPVIIPGDAPVLAAPEDGNSYVLTIEQASEQAERFVWSSATFGEDVAITYTLEIDMDGAEFASPQVLGSVIGENQLSVSVESLNNAVLAAGGTAFEQADYQVRVKASVNDTFEPLYSNVATITVTPYVSVVPPLYLVGAPQAYYGLNAWDNTTAIEMRYIGDGITKVYEAYLKVAPGDGFKFIGQQGSWDNGNYGVIGGVQDGNLENSGGSGDIKVAENDGQGLYYIQVNIDELTYKSVKMNWGIIGAATPGGWDGETAMTYDFDSNSFSIDVTLTQDNMKFRCKNAGDAIYSNEWAFQTGNSDPMVAYDNGAGDIAVAAGATTITYSVAFDGVVSVSGL</sequence>
<organism evidence="2 3">
    <name type="scientific">Flavobacterium beibuense</name>
    <dbReference type="NCBI Taxonomy" id="657326"/>
    <lineage>
        <taxon>Bacteria</taxon>
        <taxon>Pseudomonadati</taxon>
        <taxon>Bacteroidota</taxon>
        <taxon>Flavobacteriia</taxon>
        <taxon>Flavobacteriales</taxon>
        <taxon>Flavobacteriaceae</taxon>
        <taxon>Flavobacterium</taxon>
    </lineage>
</organism>
<comment type="caution">
    <text evidence="2">The sequence shown here is derived from an EMBL/GenBank/DDBJ whole genome shotgun (WGS) entry which is preliminary data.</text>
</comment>
<dbReference type="OrthoDB" id="975117at2"/>
<dbReference type="EMBL" id="JUIW01000011">
    <property type="protein sequence ID" value="RYJ41272.1"/>
    <property type="molecule type" value="Genomic_DNA"/>
</dbReference>
<dbReference type="Pfam" id="PF14292">
    <property type="entry name" value="SusE"/>
    <property type="match status" value="1"/>
</dbReference>
<evidence type="ECO:0000313" key="3">
    <source>
        <dbReference type="Proteomes" id="UP000289775"/>
    </source>
</evidence>
<keyword evidence="2" id="KW-0449">Lipoprotein</keyword>
<keyword evidence="3" id="KW-1185">Reference proteome</keyword>
<dbReference type="InterPro" id="IPR025970">
    <property type="entry name" value="SusE"/>
</dbReference>